<dbReference type="EMBL" id="FNWO01000010">
    <property type="protein sequence ID" value="SEH45796.1"/>
    <property type="molecule type" value="Genomic_DNA"/>
</dbReference>
<name>A0A1H6ID84_MAGFU</name>
<sequence>MRMAGRGRDDSPAPEPEPRLKARLWVQAAIRQCGAVGIVAMVVRHGDDDAGAVLVKLNRGADGCEVFTQVRDGSGRAGWLRATGAAPVTEAAAEAYIARQREVDSDLWVIEVEDRQGRVPFLDRILAG</sequence>
<gene>
    <name evidence="1" type="ORF">SAMN04244559_02437</name>
</gene>
<evidence type="ECO:0000313" key="2">
    <source>
        <dbReference type="Proteomes" id="UP000182983"/>
    </source>
</evidence>
<evidence type="ECO:0000313" key="1">
    <source>
        <dbReference type="EMBL" id="SEH45796.1"/>
    </source>
</evidence>
<accession>A0A1H6ID84</accession>
<dbReference type="Pfam" id="PF07372">
    <property type="entry name" value="DUF1491"/>
    <property type="match status" value="1"/>
</dbReference>
<reference evidence="2" key="1">
    <citation type="submission" date="2016-10" db="EMBL/GenBank/DDBJ databases">
        <authorList>
            <person name="Varghese N."/>
            <person name="Submissions S."/>
        </authorList>
    </citation>
    <scope>NUCLEOTIDE SEQUENCE [LARGE SCALE GENOMIC DNA]</scope>
    <source>
        <strain evidence="2">DSM 13234</strain>
    </source>
</reference>
<proteinExistence type="predicted"/>
<dbReference type="Gene3D" id="3.40.1530.20">
    <property type="entry name" value="Protein of unknown function (DUF1491)"/>
    <property type="match status" value="1"/>
</dbReference>
<dbReference type="AlphaFoldDB" id="A0A1H6ID84"/>
<keyword evidence="2" id="KW-1185">Reference proteome</keyword>
<dbReference type="Proteomes" id="UP000182983">
    <property type="component" value="Unassembled WGS sequence"/>
</dbReference>
<dbReference type="OrthoDB" id="9809136at2"/>
<dbReference type="InterPro" id="IPR009964">
    <property type="entry name" value="DUF1491"/>
</dbReference>
<protein>
    <recommendedName>
        <fullName evidence="3">DUF1491 domain-containing protein</fullName>
    </recommendedName>
</protein>
<evidence type="ECO:0008006" key="3">
    <source>
        <dbReference type="Google" id="ProtNLM"/>
    </source>
</evidence>
<organism evidence="1 2">
    <name type="scientific">Magnetospirillum fulvum</name>
    <name type="common">Rhodospirillum fulvum</name>
    <dbReference type="NCBI Taxonomy" id="1082"/>
    <lineage>
        <taxon>Bacteria</taxon>
        <taxon>Pseudomonadati</taxon>
        <taxon>Pseudomonadota</taxon>
        <taxon>Alphaproteobacteria</taxon>
        <taxon>Rhodospirillales</taxon>
        <taxon>Rhodospirillaceae</taxon>
        <taxon>Magnetospirillum</taxon>
    </lineage>
</organism>